<keyword evidence="8" id="KW-1185">Reference proteome</keyword>
<feature type="domain" description="N-acetylmuramoyl-L-alanine amidase" evidence="6">
    <location>
        <begin position="24"/>
        <end position="168"/>
    </location>
</feature>
<dbReference type="SMART" id="SM00644">
    <property type="entry name" value="Ami_2"/>
    <property type="match status" value="1"/>
</dbReference>
<dbReference type="EC" id="3.5.1.28" evidence="2"/>
<dbReference type="InterPro" id="IPR051206">
    <property type="entry name" value="NAMLAA_amidase_2"/>
</dbReference>
<dbReference type="InterPro" id="IPR002502">
    <property type="entry name" value="Amidase_domain"/>
</dbReference>
<feature type="region of interest" description="Disordered" evidence="5">
    <location>
        <begin position="311"/>
        <end position="334"/>
    </location>
</feature>
<accession>A0ABW1IXK6</accession>
<evidence type="ECO:0000256" key="4">
    <source>
        <dbReference type="ARBA" id="ARBA00023316"/>
    </source>
</evidence>
<proteinExistence type="predicted"/>
<evidence type="ECO:0000259" key="6">
    <source>
        <dbReference type="SMART" id="SM00644"/>
    </source>
</evidence>
<dbReference type="Proteomes" id="UP001596302">
    <property type="component" value="Unassembled WGS sequence"/>
</dbReference>
<feature type="compositionally biased region" description="Acidic residues" evidence="5">
    <location>
        <begin position="319"/>
        <end position="334"/>
    </location>
</feature>
<dbReference type="InterPro" id="IPR036505">
    <property type="entry name" value="Amidase/PGRP_sf"/>
</dbReference>
<evidence type="ECO:0000313" key="8">
    <source>
        <dbReference type="Proteomes" id="UP001596302"/>
    </source>
</evidence>
<dbReference type="Pfam" id="PF01510">
    <property type="entry name" value="Amidase_2"/>
    <property type="match status" value="1"/>
</dbReference>
<dbReference type="RefSeq" id="WP_379582055.1">
    <property type="nucleotide sequence ID" value="NZ_JBHSQW010000002.1"/>
</dbReference>
<name>A0ABW1IXK6_9PSEU</name>
<evidence type="ECO:0000256" key="2">
    <source>
        <dbReference type="ARBA" id="ARBA00011901"/>
    </source>
</evidence>
<dbReference type="SUPFAM" id="SSF55846">
    <property type="entry name" value="N-acetylmuramoyl-L-alanine amidase-like"/>
    <property type="match status" value="1"/>
</dbReference>
<sequence length="334" mass="36016">MGVRALWLADAARLTGYPVLEVAGWRTRGHGDFRLLEGVVLHHTADGPTGNYPSFGVVRYGRAGLRGPLANLGLARDGTILVFASGVAWHAGPSRWAGFTDLNDEFLGIEAESRGTVDDWTPAQRDAYPRLVAALLYFLRRPASRACGHLECAVPAGRKIDPAFWDLGALRRQVDWMLADPLARIPRFAQEDNMPTAREIADAILDTPIDREGDITEAQRERPTTLRAVLAWSDANLVHAPWTSPAAADLARRVGEVHRTLQFGVAGERTAGDLVAWLHAQFGRLGSAGDAGQVAEALLEAGIGRQVADALVARLGPDPDPEPEPEPEPETSAA</sequence>
<comment type="caution">
    <text evidence="7">The sequence shown here is derived from an EMBL/GenBank/DDBJ whole genome shotgun (WGS) entry which is preliminary data.</text>
</comment>
<organism evidence="7 8">
    <name type="scientific">Pseudonocardia hispaniensis</name>
    <dbReference type="NCBI Taxonomy" id="904933"/>
    <lineage>
        <taxon>Bacteria</taxon>
        <taxon>Bacillati</taxon>
        <taxon>Actinomycetota</taxon>
        <taxon>Actinomycetes</taxon>
        <taxon>Pseudonocardiales</taxon>
        <taxon>Pseudonocardiaceae</taxon>
        <taxon>Pseudonocardia</taxon>
    </lineage>
</organism>
<dbReference type="EMBL" id="JBHSQW010000002">
    <property type="protein sequence ID" value="MFC5992964.1"/>
    <property type="molecule type" value="Genomic_DNA"/>
</dbReference>
<comment type="catalytic activity">
    <reaction evidence="1">
        <text>Hydrolyzes the link between N-acetylmuramoyl residues and L-amino acid residues in certain cell-wall glycopeptides.</text>
        <dbReference type="EC" id="3.5.1.28"/>
    </reaction>
</comment>
<dbReference type="PANTHER" id="PTHR30417">
    <property type="entry name" value="N-ACETYLMURAMOYL-L-ALANINE AMIDASE AMID"/>
    <property type="match status" value="1"/>
</dbReference>
<keyword evidence="4" id="KW-0961">Cell wall biogenesis/degradation</keyword>
<evidence type="ECO:0000256" key="3">
    <source>
        <dbReference type="ARBA" id="ARBA00022801"/>
    </source>
</evidence>
<protein>
    <recommendedName>
        <fullName evidence="2">N-acetylmuramoyl-L-alanine amidase</fullName>
        <ecNumber evidence="2">3.5.1.28</ecNumber>
    </recommendedName>
</protein>
<evidence type="ECO:0000256" key="1">
    <source>
        <dbReference type="ARBA" id="ARBA00001561"/>
    </source>
</evidence>
<evidence type="ECO:0000256" key="5">
    <source>
        <dbReference type="SAM" id="MobiDB-lite"/>
    </source>
</evidence>
<keyword evidence="3 7" id="KW-0378">Hydrolase</keyword>
<gene>
    <name evidence="7" type="ORF">ACFQE5_01915</name>
</gene>
<dbReference type="GO" id="GO:0008745">
    <property type="term" value="F:N-acetylmuramoyl-L-alanine amidase activity"/>
    <property type="evidence" value="ECO:0007669"/>
    <property type="project" value="UniProtKB-EC"/>
</dbReference>
<evidence type="ECO:0000313" key="7">
    <source>
        <dbReference type="EMBL" id="MFC5992964.1"/>
    </source>
</evidence>
<dbReference type="PANTHER" id="PTHR30417:SF1">
    <property type="entry name" value="N-ACETYLMURAMOYL-L-ALANINE AMIDASE AMID"/>
    <property type="match status" value="1"/>
</dbReference>
<reference evidence="8" key="1">
    <citation type="journal article" date="2019" name="Int. J. Syst. Evol. Microbiol.">
        <title>The Global Catalogue of Microorganisms (GCM) 10K type strain sequencing project: providing services to taxonomists for standard genome sequencing and annotation.</title>
        <authorList>
            <consortium name="The Broad Institute Genomics Platform"/>
            <consortium name="The Broad Institute Genome Sequencing Center for Infectious Disease"/>
            <person name="Wu L."/>
            <person name="Ma J."/>
        </authorList>
    </citation>
    <scope>NUCLEOTIDE SEQUENCE [LARGE SCALE GENOMIC DNA]</scope>
    <source>
        <strain evidence="8">CCM 8391</strain>
    </source>
</reference>
<dbReference type="Gene3D" id="3.40.80.10">
    <property type="entry name" value="Peptidoglycan recognition protein-like"/>
    <property type="match status" value="1"/>
</dbReference>